<feature type="signal peptide" evidence="2">
    <location>
        <begin position="1"/>
        <end position="30"/>
    </location>
</feature>
<keyword evidence="1" id="KW-0812">Transmembrane</keyword>
<keyword evidence="3" id="KW-1185">Reference proteome</keyword>
<dbReference type="RefSeq" id="XP_022340629.1">
    <property type="nucleotide sequence ID" value="XM_022484921.1"/>
</dbReference>
<gene>
    <name evidence="4" type="primary">LOC111135146</name>
</gene>
<dbReference type="KEGG" id="cvn:111135146"/>
<dbReference type="OrthoDB" id="6204775at2759"/>
<evidence type="ECO:0000313" key="3">
    <source>
        <dbReference type="Proteomes" id="UP000694844"/>
    </source>
</evidence>
<evidence type="ECO:0000256" key="2">
    <source>
        <dbReference type="SAM" id="SignalP"/>
    </source>
</evidence>
<keyword evidence="1" id="KW-1133">Transmembrane helix</keyword>
<keyword evidence="2" id="KW-0732">Signal</keyword>
<feature type="transmembrane region" description="Helical" evidence="1">
    <location>
        <begin position="186"/>
        <end position="211"/>
    </location>
</feature>
<name>A0A8B8EKX8_CRAVI</name>
<organism evidence="3 4">
    <name type="scientific">Crassostrea virginica</name>
    <name type="common">Eastern oyster</name>
    <dbReference type="NCBI Taxonomy" id="6565"/>
    <lineage>
        <taxon>Eukaryota</taxon>
        <taxon>Metazoa</taxon>
        <taxon>Spiralia</taxon>
        <taxon>Lophotrochozoa</taxon>
        <taxon>Mollusca</taxon>
        <taxon>Bivalvia</taxon>
        <taxon>Autobranchia</taxon>
        <taxon>Pteriomorphia</taxon>
        <taxon>Ostreida</taxon>
        <taxon>Ostreoidea</taxon>
        <taxon>Ostreidae</taxon>
        <taxon>Crassostrea</taxon>
    </lineage>
</organism>
<reference evidence="4" key="1">
    <citation type="submission" date="2025-08" db="UniProtKB">
        <authorList>
            <consortium name="RefSeq"/>
        </authorList>
    </citation>
    <scope>IDENTIFICATION</scope>
    <source>
        <tissue evidence="4">Whole sample</tissue>
    </source>
</reference>
<sequence>MASMQRMKLICVLIVFGTQLLNLQFTYSDAASSRLEKRYSTEDICPLSEKTLEIVESCPRNNVTIRQRSERKNCSKYEPCQGDPLVYHCLRSGKRLVEVCAPMEIITGSCCVEFIKEIGRVVEDYSKPCYDCPFHYKSNTSWMYSGCIQCKNHQSGRHKRNADHKCKEEDPNLIGNDSKGSSEKPLIYIFVLMAVATFSLGGLFGICIYLNKREHQSDETKYRKTAVENGQLIDRDSHSCNCKGSEEEDVHAVEPGNMDLLEVNPMANISP</sequence>
<keyword evidence="1" id="KW-0472">Membrane</keyword>
<feature type="chain" id="PRO_5034334459" evidence="2">
    <location>
        <begin position="31"/>
        <end position="271"/>
    </location>
</feature>
<protein>
    <submittedName>
        <fullName evidence="4">Uncharacterized protein LOC111135146</fullName>
    </submittedName>
</protein>
<evidence type="ECO:0000256" key="1">
    <source>
        <dbReference type="SAM" id="Phobius"/>
    </source>
</evidence>
<proteinExistence type="predicted"/>
<dbReference type="Proteomes" id="UP000694844">
    <property type="component" value="Chromosome 5"/>
</dbReference>
<dbReference type="AlphaFoldDB" id="A0A8B8EKX8"/>
<evidence type="ECO:0000313" key="4">
    <source>
        <dbReference type="RefSeq" id="XP_022340629.1"/>
    </source>
</evidence>
<dbReference type="GeneID" id="111135146"/>
<accession>A0A8B8EKX8</accession>